<feature type="transmembrane region" description="Helical" evidence="1">
    <location>
        <begin position="39"/>
        <end position="56"/>
    </location>
</feature>
<accession>A0A0R3QF64</accession>
<dbReference type="WBParaSite" id="BTMF_0000500801-mRNA-1">
    <property type="protein sequence ID" value="BTMF_0000500801-mRNA-1"/>
    <property type="gene ID" value="BTMF_0000500801"/>
</dbReference>
<keyword evidence="1" id="KW-0812">Transmembrane</keyword>
<sequence>LLDFSKNPYITLFLTVELIFHFRINYGNVAILFSFLKNFLSINVLAIIEFCLFYGYKFKRNIFICNSELCI</sequence>
<evidence type="ECO:0000256" key="1">
    <source>
        <dbReference type="SAM" id="Phobius"/>
    </source>
</evidence>
<dbReference type="AlphaFoldDB" id="A0A0R3QF64"/>
<keyword evidence="1" id="KW-0472">Membrane</keyword>
<reference evidence="2" key="1">
    <citation type="submission" date="2017-02" db="UniProtKB">
        <authorList>
            <consortium name="WormBaseParasite"/>
        </authorList>
    </citation>
    <scope>IDENTIFICATION</scope>
</reference>
<organism evidence="2">
    <name type="scientific">Brugia timori</name>
    <dbReference type="NCBI Taxonomy" id="42155"/>
    <lineage>
        <taxon>Eukaryota</taxon>
        <taxon>Metazoa</taxon>
        <taxon>Ecdysozoa</taxon>
        <taxon>Nematoda</taxon>
        <taxon>Chromadorea</taxon>
        <taxon>Rhabditida</taxon>
        <taxon>Spirurina</taxon>
        <taxon>Spiruromorpha</taxon>
        <taxon>Filarioidea</taxon>
        <taxon>Onchocercidae</taxon>
        <taxon>Brugia</taxon>
    </lineage>
</organism>
<keyword evidence="1" id="KW-1133">Transmembrane helix</keyword>
<protein>
    <submittedName>
        <fullName evidence="2">Ovule protein</fullName>
    </submittedName>
</protein>
<name>A0A0R3QF64_9BILA</name>
<proteinExistence type="predicted"/>
<evidence type="ECO:0000313" key="2">
    <source>
        <dbReference type="WBParaSite" id="BTMF_0000500801-mRNA-1"/>
    </source>
</evidence>